<dbReference type="PRINTS" id="PR00385">
    <property type="entry name" value="P450"/>
</dbReference>
<evidence type="ECO:0000256" key="2">
    <source>
        <dbReference type="ARBA" id="ARBA00005179"/>
    </source>
</evidence>
<dbReference type="HOGENOM" id="CLU_001570_14_10_1"/>
<feature type="binding site" description="axial binding residue" evidence="8">
    <location>
        <position position="466"/>
    </location>
    <ligand>
        <name>heme</name>
        <dbReference type="ChEBI" id="CHEBI:30413"/>
    </ligand>
    <ligandPart>
        <name>Fe</name>
        <dbReference type="ChEBI" id="CHEBI:18248"/>
    </ligandPart>
</feature>
<evidence type="ECO:0000256" key="1">
    <source>
        <dbReference type="ARBA" id="ARBA00001971"/>
    </source>
</evidence>
<dbReference type="InterPro" id="IPR050121">
    <property type="entry name" value="Cytochrome_P450_monoxygenase"/>
</dbReference>
<dbReference type="CDD" id="cd11061">
    <property type="entry name" value="CYP67-like"/>
    <property type="match status" value="1"/>
</dbReference>
<name>A0A067ST30_GALM3</name>
<dbReference type="GO" id="GO:0016705">
    <property type="term" value="F:oxidoreductase activity, acting on paired donors, with incorporation or reduction of molecular oxygen"/>
    <property type="evidence" value="ECO:0007669"/>
    <property type="project" value="InterPro"/>
</dbReference>
<dbReference type="InterPro" id="IPR002401">
    <property type="entry name" value="Cyt_P450_E_grp-I"/>
</dbReference>
<reference evidence="10" key="1">
    <citation type="journal article" date="2014" name="Proc. Natl. Acad. Sci. U.S.A.">
        <title>Extensive sampling of basidiomycete genomes demonstrates inadequacy of the white-rot/brown-rot paradigm for wood decay fungi.</title>
        <authorList>
            <person name="Riley R."/>
            <person name="Salamov A.A."/>
            <person name="Brown D.W."/>
            <person name="Nagy L.G."/>
            <person name="Floudas D."/>
            <person name="Held B.W."/>
            <person name="Levasseur A."/>
            <person name="Lombard V."/>
            <person name="Morin E."/>
            <person name="Otillar R."/>
            <person name="Lindquist E.A."/>
            <person name="Sun H."/>
            <person name="LaButti K.M."/>
            <person name="Schmutz J."/>
            <person name="Jabbour D."/>
            <person name="Luo H."/>
            <person name="Baker S.E."/>
            <person name="Pisabarro A.G."/>
            <person name="Walton J.D."/>
            <person name="Blanchette R.A."/>
            <person name="Henrissat B."/>
            <person name="Martin F."/>
            <person name="Cullen D."/>
            <person name="Hibbett D.S."/>
            <person name="Grigoriev I.V."/>
        </authorList>
    </citation>
    <scope>NUCLEOTIDE SEQUENCE [LARGE SCALE GENOMIC DNA]</scope>
    <source>
        <strain evidence="10">CBS 339.88</strain>
    </source>
</reference>
<gene>
    <name evidence="9" type="ORF">GALMADRAFT_269528</name>
</gene>
<evidence type="ECO:0000256" key="8">
    <source>
        <dbReference type="PIRSR" id="PIRSR602401-1"/>
    </source>
</evidence>
<dbReference type="PANTHER" id="PTHR24305:SF187">
    <property type="entry name" value="P450, PUTATIVE (EUROFUNG)-RELATED"/>
    <property type="match status" value="1"/>
</dbReference>
<comment type="similarity">
    <text evidence="3">Belongs to the cytochrome P450 family.</text>
</comment>
<keyword evidence="8" id="KW-0349">Heme</keyword>
<evidence type="ECO:0000256" key="5">
    <source>
        <dbReference type="ARBA" id="ARBA00023002"/>
    </source>
</evidence>
<dbReference type="GO" id="GO:0004497">
    <property type="term" value="F:monooxygenase activity"/>
    <property type="evidence" value="ECO:0007669"/>
    <property type="project" value="UniProtKB-KW"/>
</dbReference>
<sequence length="524" mass="58857">MFVVLLVTTSPLALLRLFYSVEQHTAWKSYASFFTVLLLSITTYKLSPFHPLAQHPGPILCKLTKLWTTYVAYQGKLHKYHKQLHEKYGPIVRVGPNELSVADKDYISLVLGTPGLPKGPLWEGQIVTPANRRNKSNSLISVPDLRRHAQLRKPWNKAFGTAPMNDFGEILIKKASELSDHLMEICKSSVDRHAHLDLAKWISYFAFDFMGDMAFGGGFELMRDDDKDGLWHGMETALSTASLTQHIPWAANAIRSMPFAGTGMKDFAEVAVKQAKIRSAKEVERKDLFYHLLNAADPDSTSDPLALIMSNSLLTIIAGSDTTASVLSNVMYYLLAHDKYFAALRQEIDEYFPLNQHVSIEITKFPAMKLLNAIINEALRLQPAVPTSVQRAPPKGSGGVFLGEIFIPEGTGINVPPYCLHRDPRYFSPRTEEFWPERWLIEKPEDPDFVLDLAAFIPFSFGPANCAGKSLAVLELRYLVTMLVRQFDMRFENGFTAGAWEKSLLDRFVIAKGPLPVVLSPRRT</sequence>
<dbReference type="OrthoDB" id="6692864at2759"/>
<dbReference type="SUPFAM" id="SSF48264">
    <property type="entry name" value="Cytochrome P450"/>
    <property type="match status" value="1"/>
</dbReference>
<keyword evidence="4 8" id="KW-0479">Metal-binding</keyword>
<evidence type="ECO:0000313" key="9">
    <source>
        <dbReference type="EMBL" id="KDR74026.1"/>
    </source>
</evidence>
<evidence type="ECO:0000256" key="4">
    <source>
        <dbReference type="ARBA" id="ARBA00022723"/>
    </source>
</evidence>
<protein>
    <recommendedName>
        <fullName evidence="11">Cytochrome P450</fullName>
    </recommendedName>
</protein>
<dbReference type="PANTHER" id="PTHR24305">
    <property type="entry name" value="CYTOCHROME P450"/>
    <property type="match status" value="1"/>
</dbReference>
<evidence type="ECO:0000256" key="3">
    <source>
        <dbReference type="ARBA" id="ARBA00010617"/>
    </source>
</evidence>
<comment type="cofactor">
    <cofactor evidence="1 8">
        <name>heme</name>
        <dbReference type="ChEBI" id="CHEBI:30413"/>
    </cofactor>
</comment>
<dbReference type="InterPro" id="IPR001128">
    <property type="entry name" value="Cyt_P450"/>
</dbReference>
<accession>A0A067ST30</accession>
<dbReference type="GO" id="GO:0005506">
    <property type="term" value="F:iron ion binding"/>
    <property type="evidence" value="ECO:0007669"/>
    <property type="project" value="InterPro"/>
</dbReference>
<dbReference type="InterPro" id="IPR036396">
    <property type="entry name" value="Cyt_P450_sf"/>
</dbReference>
<dbReference type="EMBL" id="KL142384">
    <property type="protein sequence ID" value="KDR74026.1"/>
    <property type="molecule type" value="Genomic_DNA"/>
</dbReference>
<evidence type="ECO:0000256" key="7">
    <source>
        <dbReference type="ARBA" id="ARBA00023033"/>
    </source>
</evidence>
<dbReference type="Pfam" id="PF00067">
    <property type="entry name" value="p450"/>
    <property type="match status" value="1"/>
</dbReference>
<evidence type="ECO:0000256" key="6">
    <source>
        <dbReference type="ARBA" id="ARBA00023004"/>
    </source>
</evidence>
<keyword evidence="10" id="KW-1185">Reference proteome</keyword>
<keyword evidence="6 8" id="KW-0408">Iron</keyword>
<dbReference type="Gene3D" id="1.10.630.10">
    <property type="entry name" value="Cytochrome P450"/>
    <property type="match status" value="1"/>
</dbReference>
<proteinExistence type="inferred from homology"/>
<evidence type="ECO:0000313" key="10">
    <source>
        <dbReference type="Proteomes" id="UP000027222"/>
    </source>
</evidence>
<evidence type="ECO:0008006" key="11">
    <source>
        <dbReference type="Google" id="ProtNLM"/>
    </source>
</evidence>
<comment type="pathway">
    <text evidence="2">Secondary metabolite biosynthesis.</text>
</comment>
<dbReference type="AlphaFoldDB" id="A0A067ST30"/>
<keyword evidence="5" id="KW-0560">Oxidoreductase</keyword>
<keyword evidence="7" id="KW-0503">Monooxygenase</keyword>
<dbReference type="Proteomes" id="UP000027222">
    <property type="component" value="Unassembled WGS sequence"/>
</dbReference>
<dbReference type="PRINTS" id="PR00463">
    <property type="entry name" value="EP450I"/>
</dbReference>
<dbReference type="GO" id="GO:0020037">
    <property type="term" value="F:heme binding"/>
    <property type="evidence" value="ECO:0007669"/>
    <property type="project" value="InterPro"/>
</dbReference>
<organism evidence="9 10">
    <name type="scientific">Galerina marginata (strain CBS 339.88)</name>
    <dbReference type="NCBI Taxonomy" id="685588"/>
    <lineage>
        <taxon>Eukaryota</taxon>
        <taxon>Fungi</taxon>
        <taxon>Dikarya</taxon>
        <taxon>Basidiomycota</taxon>
        <taxon>Agaricomycotina</taxon>
        <taxon>Agaricomycetes</taxon>
        <taxon>Agaricomycetidae</taxon>
        <taxon>Agaricales</taxon>
        <taxon>Agaricineae</taxon>
        <taxon>Strophariaceae</taxon>
        <taxon>Galerina</taxon>
    </lineage>
</organism>
<dbReference type="STRING" id="685588.A0A067ST30"/>